<dbReference type="PROSITE" id="PS50109">
    <property type="entry name" value="HIS_KIN"/>
    <property type="match status" value="1"/>
</dbReference>
<keyword evidence="7 13" id="KW-0418">Kinase</keyword>
<keyword evidence="9" id="KW-0902">Two-component regulatory system</keyword>
<dbReference type="GO" id="GO:0005524">
    <property type="term" value="F:ATP binding"/>
    <property type="evidence" value="ECO:0007669"/>
    <property type="project" value="UniProtKB-KW"/>
</dbReference>
<evidence type="ECO:0000256" key="9">
    <source>
        <dbReference type="ARBA" id="ARBA00023012"/>
    </source>
</evidence>
<dbReference type="SMART" id="SM00388">
    <property type="entry name" value="HisKA"/>
    <property type="match status" value="1"/>
</dbReference>
<evidence type="ECO:0000256" key="2">
    <source>
        <dbReference type="ARBA" id="ARBA00004370"/>
    </source>
</evidence>
<dbReference type="SUPFAM" id="SSF55874">
    <property type="entry name" value="ATPase domain of HSP90 chaperone/DNA topoisomerase II/histidine kinase"/>
    <property type="match status" value="1"/>
</dbReference>
<dbReference type="OrthoDB" id="9801651at2"/>
<dbReference type="EMBL" id="CP024201">
    <property type="protein sequence ID" value="ATQ41967.1"/>
    <property type="molecule type" value="Genomic_DNA"/>
</dbReference>
<feature type="domain" description="Histidine kinase" evidence="12">
    <location>
        <begin position="332"/>
        <end position="550"/>
    </location>
</feature>
<dbReference type="PRINTS" id="PR00344">
    <property type="entry name" value="BCTRLSENSOR"/>
</dbReference>
<dbReference type="InterPro" id="IPR004358">
    <property type="entry name" value="Sig_transdc_His_kin-like_C"/>
</dbReference>
<feature type="transmembrane region" description="Helical" evidence="11">
    <location>
        <begin position="32"/>
        <end position="52"/>
    </location>
</feature>
<dbReference type="InterPro" id="IPR036097">
    <property type="entry name" value="HisK_dim/P_sf"/>
</dbReference>
<dbReference type="Pfam" id="PF02518">
    <property type="entry name" value="HATPase_c"/>
    <property type="match status" value="1"/>
</dbReference>
<gene>
    <name evidence="13" type="ORF">CSW64_05845</name>
</gene>
<evidence type="ECO:0000256" key="5">
    <source>
        <dbReference type="ARBA" id="ARBA00022679"/>
    </source>
</evidence>
<evidence type="ECO:0000313" key="13">
    <source>
        <dbReference type="EMBL" id="ATQ41967.1"/>
    </source>
</evidence>
<evidence type="ECO:0000256" key="11">
    <source>
        <dbReference type="SAM" id="Phobius"/>
    </source>
</evidence>
<dbReference type="SUPFAM" id="SSF47384">
    <property type="entry name" value="Homodimeric domain of signal transducing histidine kinase"/>
    <property type="match status" value="1"/>
</dbReference>
<keyword evidence="11" id="KW-1133">Transmembrane helix</keyword>
<evidence type="ECO:0000259" key="12">
    <source>
        <dbReference type="PROSITE" id="PS50109"/>
    </source>
</evidence>
<dbReference type="AlphaFoldDB" id="A0A2D2AVH8"/>
<dbReference type="PANTHER" id="PTHR43711:SF31">
    <property type="entry name" value="HISTIDINE KINASE"/>
    <property type="match status" value="1"/>
</dbReference>
<keyword evidence="8" id="KW-0067">ATP-binding</keyword>
<feature type="transmembrane region" description="Helical" evidence="11">
    <location>
        <begin position="162"/>
        <end position="184"/>
    </location>
</feature>
<name>A0A2D2AVH8_9CAUL</name>
<evidence type="ECO:0000256" key="10">
    <source>
        <dbReference type="ARBA" id="ARBA00023136"/>
    </source>
</evidence>
<feature type="transmembrane region" description="Helical" evidence="11">
    <location>
        <begin position="133"/>
        <end position="156"/>
    </location>
</feature>
<keyword evidence="4" id="KW-0597">Phosphoprotein</keyword>
<evidence type="ECO:0000256" key="6">
    <source>
        <dbReference type="ARBA" id="ARBA00022741"/>
    </source>
</evidence>
<dbReference type="Gene3D" id="3.30.565.10">
    <property type="entry name" value="Histidine kinase-like ATPase, C-terminal domain"/>
    <property type="match status" value="1"/>
</dbReference>
<dbReference type="Proteomes" id="UP000228945">
    <property type="component" value="Chromosome"/>
</dbReference>
<dbReference type="FunFam" id="1.10.287.130:FF:000038">
    <property type="entry name" value="Sensory transduction histidine kinase"/>
    <property type="match status" value="1"/>
</dbReference>
<proteinExistence type="predicted"/>
<evidence type="ECO:0000256" key="3">
    <source>
        <dbReference type="ARBA" id="ARBA00012438"/>
    </source>
</evidence>
<dbReference type="InterPro" id="IPR005467">
    <property type="entry name" value="His_kinase_dom"/>
</dbReference>
<dbReference type="CDD" id="cd16922">
    <property type="entry name" value="HATPase_EvgS-ArcB-TorS-like"/>
    <property type="match status" value="1"/>
</dbReference>
<feature type="transmembrane region" description="Helical" evidence="11">
    <location>
        <begin position="87"/>
        <end position="104"/>
    </location>
</feature>
<dbReference type="KEGG" id="cmb:CSW64_05845"/>
<dbReference type="GO" id="GO:0000155">
    <property type="term" value="F:phosphorelay sensor kinase activity"/>
    <property type="evidence" value="ECO:0007669"/>
    <property type="project" value="InterPro"/>
</dbReference>
<sequence length="571" mass="60556">MKEPVTESATDDAETGRVASAARLGSVSAQRLWFWSWLGLVGLSVVLLWLAFPASAWPVVPALIAGGLPAAVSLFPNRPLSERGMGLMLVVWGVGGALACLLAGGVGGPLGPWCLAPVAAASVYGGRRRLAEGAALSFMAALVSALAALSGLAPTLPAEGAGFWLGLLALATTGLGLGAGLILAERRAARRELRRDDEVERLRAILEEQPALILSLYPHGRVRALYGQPPEGVSRDQVRELGLPAAALPGADRLAVIEALKLAIAEGRAETGFAPAGAMDRWAGLTLRRAEENLLLAMVRDATAERARETSLDQARQDAEATTAGKSRFLANMSHELRTPLNAIMGFSDIMRARMFGPLPDKYAEYGELIHESGQHLLDLINDVLDMSKIEAERFELSREVFDGREAVSAALRLMRLQADGAGVALRGVLPSEPLTVDADRRAIKQIVLNLVSNALKFTPKGGTVTVTVQSFEDLLELIVVDTGVGISREDLERLGRPYEQAGDDTRRQLGTGLGLSLVRSFAELHGGEMVIESVLGEGTTVSLRLPVVMRPASQTPPPAGGNVIAFNPRG</sequence>
<evidence type="ECO:0000256" key="1">
    <source>
        <dbReference type="ARBA" id="ARBA00000085"/>
    </source>
</evidence>
<comment type="catalytic activity">
    <reaction evidence="1">
        <text>ATP + protein L-histidine = ADP + protein N-phospho-L-histidine.</text>
        <dbReference type="EC" id="2.7.13.3"/>
    </reaction>
</comment>
<keyword evidence="11" id="KW-0812">Transmembrane</keyword>
<evidence type="ECO:0000256" key="4">
    <source>
        <dbReference type="ARBA" id="ARBA00022553"/>
    </source>
</evidence>
<evidence type="ECO:0000256" key="8">
    <source>
        <dbReference type="ARBA" id="ARBA00022840"/>
    </source>
</evidence>
<accession>A0A2D2AVH8</accession>
<dbReference type="PANTHER" id="PTHR43711">
    <property type="entry name" value="TWO-COMPONENT HISTIDINE KINASE"/>
    <property type="match status" value="1"/>
</dbReference>
<dbReference type="InterPro" id="IPR003661">
    <property type="entry name" value="HisK_dim/P_dom"/>
</dbReference>
<keyword evidence="10 11" id="KW-0472">Membrane</keyword>
<protein>
    <recommendedName>
        <fullName evidence="3">histidine kinase</fullName>
        <ecNumber evidence="3">2.7.13.3</ecNumber>
    </recommendedName>
</protein>
<keyword evidence="6" id="KW-0547">Nucleotide-binding</keyword>
<reference evidence="13 14" key="1">
    <citation type="submission" date="2017-10" db="EMBL/GenBank/DDBJ databases">
        <title>Genome sequence of Caulobacter mirabilis FWC38.</title>
        <authorList>
            <person name="Fiebig A."/>
            <person name="Crosson S."/>
        </authorList>
    </citation>
    <scope>NUCLEOTIDE SEQUENCE [LARGE SCALE GENOMIC DNA]</scope>
    <source>
        <strain evidence="13 14">FWC 38</strain>
    </source>
</reference>
<feature type="transmembrane region" description="Helical" evidence="11">
    <location>
        <begin position="58"/>
        <end position="75"/>
    </location>
</feature>
<dbReference type="GO" id="GO:0016020">
    <property type="term" value="C:membrane"/>
    <property type="evidence" value="ECO:0007669"/>
    <property type="project" value="UniProtKB-SubCell"/>
</dbReference>
<comment type="subcellular location">
    <subcellularLocation>
        <location evidence="2">Membrane</location>
    </subcellularLocation>
</comment>
<keyword evidence="5" id="KW-0808">Transferase</keyword>
<dbReference type="Pfam" id="PF00512">
    <property type="entry name" value="HisKA"/>
    <property type="match status" value="1"/>
</dbReference>
<organism evidence="13 14">
    <name type="scientific">Caulobacter mirabilis</name>
    <dbReference type="NCBI Taxonomy" id="69666"/>
    <lineage>
        <taxon>Bacteria</taxon>
        <taxon>Pseudomonadati</taxon>
        <taxon>Pseudomonadota</taxon>
        <taxon>Alphaproteobacteria</taxon>
        <taxon>Caulobacterales</taxon>
        <taxon>Caulobacteraceae</taxon>
        <taxon>Caulobacter</taxon>
    </lineage>
</organism>
<keyword evidence="14" id="KW-1185">Reference proteome</keyword>
<dbReference type="SMART" id="SM00387">
    <property type="entry name" value="HATPase_c"/>
    <property type="match status" value="1"/>
</dbReference>
<dbReference type="EC" id="2.7.13.3" evidence="3"/>
<dbReference type="CDD" id="cd00082">
    <property type="entry name" value="HisKA"/>
    <property type="match status" value="1"/>
</dbReference>
<dbReference type="InterPro" id="IPR036890">
    <property type="entry name" value="HATPase_C_sf"/>
</dbReference>
<dbReference type="InterPro" id="IPR050736">
    <property type="entry name" value="Sensor_HK_Regulatory"/>
</dbReference>
<evidence type="ECO:0000256" key="7">
    <source>
        <dbReference type="ARBA" id="ARBA00022777"/>
    </source>
</evidence>
<evidence type="ECO:0000313" key="14">
    <source>
        <dbReference type="Proteomes" id="UP000228945"/>
    </source>
</evidence>
<dbReference type="InterPro" id="IPR003594">
    <property type="entry name" value="HATPase_dom"/>
</dbReference>
<dbReference type="Gene3D" id="1.10.287.130">
    <property type="match status" value="1"/>
</dbReference>